<dbReference type="Proteomes" id="UP001190700">
    <property type="component" value="Unassembled WGS sequence"/>
</dbReference>
<dbReference type="EMBL" id="LGRX02035849">
    <property type="protein sequence ID" value="KAK3232929.1"/>
    <property type="molecule type" value="Genomic_DNA"/>
</dbReference>
<gene>
    <name evidence="2" type="ORF">CYMTET_56746</name>
</gene>
<protein>
    <submittedName>
        <fullName evidence="2">Uncharacterized protein</fullName>
    </submittedName>
</protein>
<comment type="caution">
    <text evidence="2">The sequence shown here is derived from an EMBL/GenBank/DDBJ whole genome shotgun (WGS) entry which is preliminary data.</text>
</comment>
<evidence type="ECO:0000313" key="2">
    <source>
        <dbReference type="EMBL" id="KAK3232929.1"/>
    </source>
</evidence>
<feature type="compositionally biased region" description="Basic and acidic residues" evidence="1">
    <location>
        <begin position="167"/>
        <end position="176"/>
    </location>
</feature>
<evidence type="ECO:0000256" key="1">
    <source>
        <dbReference type="SAM" id="MobiDB-lite"/>
    </source>
</evidence>
<accession>A0AAE0EM00</accession>
<organism evidence="2 3">
    <name type="scientific">Cymbomonas tetramitiformis</name>
    <dbReference type="NCBI Taxonomy" id="36881"/>
    <lineage>
        <taxon>Eukaryota</taxon>
        <taxon>Viridiplantae</taxon>
        <taxon>Chlorophyta</taxon>
        <taxon>Pyramimonadophyceae</taxon>
        <taxon>Pyramimonadales</taxon>
        <taxon>Pyramimonadaceae</taxon>
        <taxon>Cymbomonas</taxon>
    </lineage>
</organism>
<feature type="region of interest" description="Disordered" evidence="1">
    <location>
        <begin position="157"/>
        <end position="176"/>
    </location>
</feature>
<feature type="region of interest" description="Disordered" evidence="1">
    <location>
        <begin position="1"/>
        <end position="23"/>
    </location>
</feature>
<evidence type="ECO:0000313" key="3">
    <source>
        <dbReference type="Proteomes" id="UP001190700"/>
    </source>
</evidence>
<dbReference type="AlphaFoldDB" id="A0AAE0EM00"/>
<reference evidence="2 3" key="1">
    <citation type="journal article" date="2015" name="Genome Biol. Evol.">
        <title>Comparative Genomics of a Bacterivorous Green Alga Reveals Evolutionary Causalities and Consequences of Phago-Mixotrophic Mode of Nutrition.</title>
        <authorList>
            <person name="Burns J.A."/>
            <person name="Paasch A."/>
            <person name="Narechania A."/>
            <person name="Kim E."/>
        </authorList>
    </citation>
    <scope>NUCLEOTIDE SEQUENCE [LARGE SCALE GENOMIC DNA]</scope>
    <source>
        <strain evidence="2 3">PLY_AMNH</strain>
    </source>
</reference>
<sequence>MNATGFTPRADKGKIGHGGGGSWRRRFAAKDLPAGDNWSQTARMQKRVTFHKGSGALIHLCANVGCRKHDVRHWHRECPNGAKGATSDHFGNLSLDDIENDLLAEKCQVAVEEKNDVRCDALCMLAGGKPKMVDDVSEFSFGVAREDAPGFVLTRDGSTQSVVSDEDTPRPVDPLHAHEPDMCFADRIAQMGGFSITSEGHQFSLNHMHVEADDVRDDVINGDDAGCATAHRRGSVRWRRGIADDVARLCACAQECGKPPMGFGRSSAIALLVCAFSFVFTPPSAAPLPVAAVGSVNIDGHAAPPVGGSSAGSLAMY</sequence>
<name>A0AAE0EM00_9CHLO</name>
<keyword evidence="3" id="KW-1185">Reference proteome</keyword>
<proteinExistence type="predicted"/>